<evidence type="ECO:0000313" key="2">
    <source>
        <dbReference type="EMBL" id="MFC5144778.1"/>
    </source>
</evidence>
<protein>
    <submittedName>
        <fullName evidence="2">Geranylgeranylglyceryl/heptaprenylglyceryl phosphate synthase</fullName>
    </submittedName>
</protein>
<dbReference type="Proteomes" id="UP001596222">
    <property type="component" value="Unassembled WGS sequence"/>
</dbReference>
<dbReference type="SUPFAM" id="SSF51366">
    <property type="entry name" value="Ribulose-phoshate binding barrel"/>
    <property type="match status" value="1"/>
</dbReference>
<feature type="region of interest" description="Disordered" evidence="1">
    <location>
        <begin position="257"/>
        <end position="276"/>
    </location>
</feature>
<dbReference type="RefSeq" id="WP_382038839.1">
    <property type="nucleotide sequence ID" value="NZ_JBHSKJ010000004.1"/>
</dbReference>
<evidence type="ECO:0000313" key="3">
    <source>
        <dbReference type="Proteomes" id="UP001596222"/>
    </source>
</evidence>
<sequence length="276" mass="29893">MTGTGRGVLELLRSRRPSPVHVVDPFKVAVDEAVLKAVAVERLGLPFLILASTDYEDFDARMPDYVARVKAAVRIPVITHFPARPGAGLPVAPGADAMLCPALLGSHDDHFVWKSILQTATGPGRGAGHVHRPPEMLLEAALTFGDDAVSFDAMATVPVERSPQALDFHVRVIRLLGFDVVYLYSRYEDVSQEVCRYFRQRLRPEQLIFVGGGIRTRRHIDAYIRAGADYVVFAGALETPGWRAELEALCGRRLPAGTGSPAAATCRTDAGGGGPR</sequence>
<gene>
    <name evidence="2" type="ORF">ACFPP6_08840</name>
</gene>
<dbReference type="Gene3D" id="3.20.20.390">
    <property type="entry name" value="FMN-linked oxidoreductases"/>
    <property type="match status" value="1"/>
</dbReference>
<organism evidence="2 3">
    <name type="scientific">Streptomyces aureoversilis</name>
    <dbReference type="NCBI Taxonomy" id="67277"/>
    <lineage>
        <taxon>Bacteria</taxon>
        <taxon>Bacillati</taxon>
        <taxon>Actinomycetota</taxon>
        <taxon>Actinomycetes</taxon>
        <taxon>Kitasatosporales</taxon>
        <taxon>Streptomycetaceae</taxon>
        <taxon>Streptomyces</taxon>
    </lineage>
</organism>
<dbReference type="InterPro" id="IPR038597">
    <property type="entry name" value="GGGP/HepGP_synthase_sf"/>
</dbReference>
<proteinExistence type="predicted"/>
<dbReference type="InterPro" id="IPR011060">
    <property type="entry name" value="RibuloseP-bd_barrel"/>
</dbReference>
<reference evidence="3" key="1">
    <citation type="journal article" date="2019" name="Int. J. Syst. Evol. Microbiol.">
        <title>The Global Catalogue of Microorganisms (GCM) 10K type strain sequencing project: providing services to taxonomists for standard genome sequencing and annotation.</title>
        <authorList>
            <consortium name="The Broad Institute Genomics Platform"/>
            <consortium name="The Broad Institute Genome Sequencing Center for Infectious Disease"/>
            <person name="Wu L."/>
            <person name="Ma J."/>
        </authorList>
    </citation>
    <scope>NUCLEOTIDE SEQUENCE [LARGE SCALE GENOMIC DNA]</scope>
    <source>
        <strain evidence="3">CGMCC 4.1641</strain>
    </source>
</reference>
<keyword evidence="3" id="KW-1185">Reference proteome</keyword>
<accession>A0ABV9ZX01</accession>
<name>A0ABV9ZX01_9ACTN</name>
<comment type="caution">
    <text evidence="2">The sequence shown here is derived from an EMBL/GenBank/DDBJ whole genome shotgun (WGS) entry which is preliminary data.</text>
</comment>
<dbReference type="EMBL" id="JBHSKJ010000004">
    <property type="protein sequence ID" value="MFC5144778.1"/>
    <property type="molecule type" value="Genomic_DNA"/>
</dbReference>
<evidence type="ECO:0000256" key="1">
    <source>
        <dbReference type="SAM" id="MobiDB-lite"/>
    </source>
</evidence>